<evidence type="ECO:0000313" key="3">
    <source>
        <dbReference type="Proteomes" id="UP000824890"/>
    </source>
</evidence>
<accession>A0ABQ8CCM4</accession>
<dbReference type="EMBL" id="JAGKQM010000008">
    <property type="protein sequence ID" value="KAH0914832.1"/>
    <property type="molecule type" value="Genomic_DNA"/>
</dbReference>
<comment type="caution">
    <text evidence="2">The sequence shown here is derived from an EMBL/GenBank/DDBJ whole genome shotgun (WGS) entry which is preliminary data.</text>
</comment>
<protein>
    <recommendedName>
        <fullName evidence="4">Mannosyltransferase</fullName>
    </recommendedName>
</protein>
<organism evidence="2 3">
    <name type="scientific">Brassica napus</name>
    <name type="common">Rape</name>
    <dbReference type="NCBI Taxonomy" id="3708"/>
    <lineage>
        <taxon>Eukaryota</taxon>
        <taxon>Viridiplantae</taxon>
        <taxon>Streptophyta</taxon>
        <taxon>Embryophyta</taxon>
        <taxon>Tracheophyta</taxon>
        <taxon>Spermatophyta</taxon>
        <taxon>Magnoliopsida</taxon>
        <taxon>eudicotyledons</taxon>
        <taxon>Gunneridae</taxon>
        <taxon>Pentapetalae</taxon>
        <taxon>rosids</taxon>
        <taxon>malvids</taxon>
        <taxon>Brassicales</taxon>
        <taxon>Brassicaceae</taxon>
        <taxon>Brassiceae</taxon>
        <taxon>Brassica</taxon>
    </lineage>
</organism>
<keyword evidence="3" id="KW-1185">Reference proteome</keyword>
<proteinExistence type="predicted"/>
<evidence type="ECO:0000256" key="1">
    <source>
        <dbReference type="SAM" id="Phobius"/>
    </source>
</evidence>
<reference evidence="2 3" key="1">
    <citation type="submission" date="2021-05" db="EMBL/GenBank/DDBJ databases">
        <title>Genome Assembly of Synthetic Allotetraploid Brassica napus Reveals Homoeologous Exchanges between Subgenomes.</title>
        <authorList>
            <person name="Davis J.T."/>
        </authorList>
    </citation>
    <scope>NUCLEOTIDE SEQUENCE [LARGE SCALE GENOMIC DNA]</scope>
    <source>
        <strain evidence="3">cv. Da-Ae</strain>
        <tissue evidence="2">Seedling</tissue>
    </source>
</reference>
<feature type="non-terminal residue" evidence="2">
    <location>
        <position position="1"/>
    </location>
</feature>
<evidence type="ECO:0008006" key="4">
    <source>
        <dbReference type="Google" id="ProtNLM"/>
    </source>
</evidence>
<name>A0ABQ8CCM4_BRANA</name>
<feature type="transmembrane region" description="Helical" evidence="1">
    <location>
        <begin position="32"/>
        <end position="52"/>
    </location>
</feature>
<gene>
    <name evidence="2" type="ORF">HID58_029278</name>
</gene>
<keyword evidence="1" id="KW-0472">Membrane</keyword>
<evidence type="ECO:0000313" key="2">
    <source>
        <dbReference type="EMBL" id="KAH0914832.1"/>
    </source>
</evidence>
<dbReference type="Proteomes" id="UP000824890">
    <property type="component" value="Unassembled WGS sequence"/>
</dbReference>
<sequence>IYLPSENPISSFRVAGGVSPPPLTPVAPPPSLSSFLSPLLFLLSSVFAVYGASDPDLRRSKVEEWICGSFGQSEWLWFRSGVRSGFLASSVSLLCHLCLIFSTRVRKFAWLKALRSPVAYFLTRSTILAGASMVFLSFPRRFGLLRDLHSGDVYEEVRSRSCQPRLTSLVVPHV</sequence>
<feature type="transmembrane region" description="Helical" evidence="1">
    <location>
        <begin position="117"/>
        <end position="138"/>
    </location>
</feature>
<keyword evidence="1" id="KW-0812">Transmembrane</keyword>
<keyword evidence="1" id="KW-1133">Transmembrane helix</keyword>